<dbReference type="InterPro" id="IPR002762">
    <property type="entry name" value="CbiX-like"/>
</dbReference>
<dbReference type="PANTHER" id="PTHR33542:SF3">
    <property type="entry name" value="SIROHYDROCHLORIN FERROCHELATASE, CHLOROPLASTIC"/>
    <property type="match status" value="1"/>
</dbReference>
<name>A0A381URU2_9ZZZZ</name>
<keyword evidence="1" id="KW-0479">Metal-binding</keyword>
<evidence type="ECO:0000256" key="1">
    <source>
        <dbReference type="ARBA" id="ARBA00022723"/>
    </source>
</evidence>
<proteinExistence type="predicted"/>
<organism evidence="3">
    <name type="scientific">marine metagenome</name>
    <dbReference type="NCBI Taxonomy" id="408172"/>
    <lineage>
        <taxon>unclassified sequences</taxon>
        <taxon>metagenomes</taxon>
        <taxon>ecological metagenomes</taxon>
    </lineage>
</organism>
<dbReference type="GO" id="GO:0016829">
    <property type="term" value="F:lyase activity"/>
    <property type="evidence" value="ECO:0007669"/>
    <property type="project" value="UniProtKB-KW"/>
</dbReference>
<dbReference type="EMBL" id="UINC01007002">
    <property type="protein sequence ID" value="SVA30885.1"/>
    <property type="molecule type" value="Genomic_DNA"/>
</dbReference>
<gene>
    <name evidence="3" type="ORF">METZ01_LOCUS83739</name>
</gene>
<sequence>MPDYFSDSALVLVAHGSTLNADSAKPARQHAAELRSRQLFAEVREGFLKQQPAVNGVLRSVTARRVFIVPLFISEGYFTEEVLPLELGFQANDDGSFGRVRQNDGQTLYYCGVVGTHASMTGALLSRAKGIVEKHPFPLRPKPGDTTLFIAGHGTSKNENSRKAIEQQVTLIRNKREYADVRAVFLEEKPPVESCYELATTRNIVIVPFFISDGLHSCQDIPVKLGEPEKRVQQRLASGQPTWVNPTERQGKRIWYSASIGTEPFLAEVILERVREASAGK</sequence>
<dbReference type="InterPro" id="IPR050963">
    <property type="entry name" value="Sirohydro_Cobaltochel/CbiX"/>
</dbReference>
<evidence type="ECO:0000313" key="3">
    <source>
        <dbReference type="EMBL" id="SVA30885.1"/>
    </source>
</evidence>
<dbReference type="Pfam" id="PF01903">
    <property type="entry name" value="CbiX"/>
    <property type="match status" value="2"/>
</dbReference>
<protein>
    <recommendedName>
        <fullName evidence="4">Cobalamin biosynthesis protein CbiX</fullName>
    </recommendedName>
</protein>
<dbReference type="Gene3D" id="3.40.50.1400">
    <property type="match status" value="2"/>
</dbReference>
<dbReference type="PANTHER" id="PTHR33542">
    <property type="entry name" value="SIROHYDROCHLORIN FERROCHELATASE, CHLOROPLASTIC"/>
    <property type="match status" value="1"/>
</dbReference>
<dbReference type="SUPFAM" id="SSF53800">
    <property type="entry name" value="Chelatase"/>
    <property type="match status" value="1"/>
</dbReference>
<dbReference type="AlphaFoldDB" id="A0A381URU2"/>
<reference evidence="3" key="1">
    <citation type="submission" date="2018-05" db="EMBL/GenBank/DDBJ databases">
        <authorList>
            <person name="Lanie J.A."/>
            <person name="Ng W.-L."/>
            <person name="Kazmierczak K.M."/>
            <person name="Andrzejewski T.M."/>
            <person name="Davidsen T.M."/>
            <person name="Wayne K.J."/>
            <person name="Tettelin H."/>
            <person name="Glass J.I."/>
            <person name="Rusch D."/>
            <person name="Podicherti R."/>
            <person name="Tsui H.-C.T."/>
            <person name="Winkler M.E."/>
        </authorList>
    </citation>
    <scope>NUCLEOTIDE SEQUENCE</scope>
</reference>
<dbReference type="CDD" id="cd03416">
    <property type="entry name" value="CbiX_SirB_N"/>
    <property type="match status" value="2"/>
</dbReference>
<evidence type="ECO:0000256" key="2">
    <source>
        <dbReference type="ARBA" id="ARBA00023239"/>
    </source>
</evidence>
<keyword evidence="2" id="KW-0456">Lyase</keyword>
<evidence type="ECO:0008006" key="4">
    <source>
        <dbReference type="Google" id="ProtNLM"/>
    </source>
</evidence>
<accession>A0A381URU2</accession>
<dbReference type="GO" id="GO:0046872">
    <property type="term" value="F:metal ion binding"/>
    <property type="evidence" value="ECO:0007669"/>
    <property type="project" value="UniProtKB-KW"/>
</dbReference>